<evidence type="ECO:0000313" key="2">
    <source>
        <dbReference type="Proteomes" id="UP000829447"/>
    </source>
</evidence>
<protein>
    <submittedName>
        <fullName evidence="1">Uncharacterized protein</fullName>
    </submittedName>
</protein>
<organism evidence="1 2">
    <name type="scientific">Pangasianodon gigas</name>
    <name type="common">Mekong giant catfish</name>
    <name type="synonym">Pangasius gigas</name>
    <dbReference type="NCBI Taxonomy" id="30993"/>
    <lineage>
        <taxon>Eukaryota</taxon>
        <taxon>Metazoa</taxon>
        <taxon>Chordata</taxon>
        <taxon>Craniata</taxon>
        <taxon>Vertebrata</taxon>
        <taxon>Euteleostomi</taxon>
        <taxon>Actinopterygii</taxon>
        <taxon>Neopterygii</taxon>
        <taxon>Teleostei</taxon>
        <taxon>Ostariophysi</taxon>
        <taxon>Siluriformes</taxon>
        <taxon>Pangasiidae</taxon>
        <taxon>Pangasianodon</taxon>
    </lineage>
</organism>
<name>A0ACC5XMZ7_PANGG</name>
<dbReference type="EMBL" id="CM040476">
    <property type="protein sequence ID" value="MCI4392316.1"/>
    <property type="molecule type" value="Genomic_DNA"/>
</dbReference>
<dbReference type="Proteomes" id="UP000829447">
    <property type="component" value="Linkage Group LG23"/>
</dbReference>
<reference evidence="1 2" key="1">
    <citation type="journal article" date="2022" name="bioRxiv">
        <title>An ancient truncated duplication of the anti-Mullerian hormone receptor type 2 gene is a potential conserved master sex determinant in the Pangasiidae catfish family.</title>
        <authorList>
            <person name="Wen M."/>
            <person name="Pan Q."/>
            <person name="Jouanno E."/>
            <person name="Montfort J."/>
            <person name="Zahm M."/>
            <person name="Cabau C."/>
            <person name="Klopp C."/>
            <person name="Iampietro C."/>
            <person name="Roques C."/>
            <person name="Bouchez O."/>
            <person name="Castinel A."/>
            <person name="Donnadieu C."/>
            <person name="Parrinello H."/>
            <person name="Poncet C."/>
            <person name="Belmonte E."/>
            <person name="Gautier V."/>
            <person name="Avarre J.-C."/>
            <person name="Dugue R."/>
            <person name="Gustiano R."/>
            <person name="Ha T.T.T."/>
            <person name="Campet M."/>
            <person name="Sriphairoj K."/>
            <person name="Ribolli J."/>
            <person name="de Almeida F.L."/>
            <person name="Desvignes T."/>
            <person name="Postlethwait J.H."/>
            <person name="Bucao C.F."/>
            <person name="Robinson-Rechavi M."/>
            <person name="Bobe J."/>
            <person name="Herpin A."/>
            <person name="Guiguen Y."/>
        </authorList>
    </citation>
    <scope>NUCLEOTIDE SEQUENCE [LARGE SCALE GENOMIC DNA]</scope>
    <source>
        <strain evidence="1">YG-Dec2019</strain>
    </source>
</reference>
<accession>A0ACC5XMZ7</accession>
<comment type="caution">
    <text evidence="1">The sequence shown here is derived from an EMBL/GenBank/DDBJ whole genome shotgun (WGS) entry which is preliminary data.</text>
</comment>
<gene>
    <name evidence="1" type="ORF">PGIGA_G00144640</name>
</gene>
<sequence>MERDNLEIQLKNERDERELYKSHMRSAELENTKLSAELQMLKAVELNREVTISQYQEEIHRLRTERSAHPADANVLEQLRQVKEQLEATYQRAAMLDSELHEASSEHERTKAELQRVSQEAEIIRASLADAQKECRITQNQLYELRSQTLQKTERAEAVSELEAELQKEVEELKLRLQMAAEHYKEKYRECQRLRRQVTKLTQKQETQQEDCNRSDASTDTTQEPNMMDAELPATKKKPEIQECAEIKTKEEREEREGEKTEASKDEQQEEGEETSISVEVELAQMEERWREQCVINDNLKLLLADEEQRFKAQLAEKDREVFSLRESLAEVMKEKGKLEEELRSHAGREEGACGQRSEVREPVMLRYPLPYPHDSPPLPLVPQQPAELQYGNPYCEQNTRDGADGALSPQQSCRPPPVAPPPWVGPVVCSQPLRSLSPPDGLENPAEERPNGGDGEAPAVCDHQSPESNESGSSFCFDTRTDVHKRCPLCEVIFPPHFEQRSFERHVESHWRECPVCSEQFPLDCQQHLYEKHVLTHFDSNVLNFDNFD</sequence>
<proteinExistence type="predicted"/>
<evidence type="ECO:0000313" key="1">
    <source>
        <dbReference type="EMBL" id="MCI4392316.1"/>
    </source>
</evidence>
<keyword evidence="2" id="KW-1185">Reference proteome</keyword>